<sequence length="497" mass="53884">MELTKSLSIATCIRRCANSSPVVLRKRLPKFARATAQKCTVLPHAGVVAGDKPKESQTCRDAFACEKADVTLAPFSRIRGPPDLLPQLLNSKHAAQLLGLSVLSAAQLSWTPAVLAEPAIVVSTVAVEMDDTKFAATLAGIGIFVISFLAGYSTAPKTVSKKLDAQESKEPLEAAEALAEIAEVQKRCDAAVAEAQEKGEKQQSELAQARAQLEQAQKEIAQLHTSLDTAQLEVAAAVVPDTDSSKVLAHTQAGDDDAEGELTMEELQSELQGSKKLALDLILEKDTYKAQADTLKESLQHMMAEVEEATKEMAFLREAFAKTPKDDEIQTANTRLARLEADLKEANLKQGEVEALEAELMQVRNELLAAQSQLTMQKDALVDAQNKCAALPAAPRPSTEEIQIPSEFEIQDLVNAMAYLNYKNRGKELSTPEEQLADTDFALSFVEDGLAKGLEPADFYTEYLAVLTSLLESGDLQFLSDERARKILAKQAMSTLS</sequence>
<evidence type="ECO:0000313" key="2">
    <source>
        <dbReference type="EMBL" id="KAK3232900.1"/>
    </source>
</evidence>
<keyword evidence="3" id="KW-1185">Reference proteome</keyword>
<organism evidence="2 3">
    <name type="scientific">Cymbomonas tetramitiformis</name>
    <dbReference type="NCBI Taxonomy" id="36881"/>
    <lineage>
        <taxon>Eukaryota</taxon>
        <taxon>Viridiplantae</taxon>
        <taxon>Chlorophyta</taxon>
        <taxon>Pyramimonadophyceae</taxon>
        <taxon>Pyramimonadales</taxon>
        <taxon>Pyramimonadaceae</taxon>
        <taxon>Cymbomonas</taxon>
    </lineage>
</organism>
<accession>A0AAE0ENF3</accession>
<dbReference type="AlphaFoldDB" id="A0AAE0ENF3"/>
<feature type="coiled-coil region" evidence="1">
    <location>
        <begin position="174"/>
        <end position="233"/>
    </location>
</feature>
<name>A0AAE0ENF3_9CHLO</name>
<dbReference type="PROSITE" id="PS00018">
    <property type="entry name" value="EF_HAND_1"/>
    <property type="match status" value="1"/>
</dbReference>
<comment type="caution">
    <text evidence="2">The sequence shown here is derived from an EMBL/GenBank/DDBJ whole genome shotgun (WGS) entry which is preliminary data.</text>
</comment>
<keyword evidence="1" id="KW-0175">Coiled coil</keyword>
<dbReference type="Proteomes" id="UP001190700">
    <property type="component" value="Unassembled WGS sequence"/>
</dbReference>
<dbReference type="EMBL" id="LGRX02035855">
    <property type="protein sequence ID" value="KAK3232900.1"/>
    <property type="molecule type" value="Genomic_DNA"/>
</dbReference>
<evidence type="ECO:0000313" key="3">
    <source>
        <dbReference type="Proteomes" id="UP001190700"/>
    </source>
</evidence>
<protein>
    <submittedName>
        <fullName evidence="2">Uncharacterized protein</fullName>
    </submittedName>
</protein>
<dbReference type="InterPro" id="IPR018247">
    <property type="entry name" value="EF_Hand_1_Ca_BS"/>
</dbReference>
<proteinExistence type="predicted"/>
<feature type="coiled-coil region" evidence="1">
    <location>
        <begin position="264"/>
        <end position="373"/>
    </location>
</feature>
<gene>
    <name evidence="2" type="ORF">CYMTET_56773</name>
</gene>
<evidence type="ECO:0000256" key="1">
    <source>
        <dbReference type="SAM" id="Coils"/>
    </source>
</evidence>
<reference evidence="2 3" key="1">
    <citation type="journal article" date="2015" name="Genome Biol. Evol.">
        <title>Comparative Genomics of a Bacterivorous Green Alga Reveals Evolutionary Causalities and Consequences of Phago-Mixotrophic Mode of Nutrition.</title>
        <authorList>
            <person name="Burns J.A."/>
            <person name="Paasch A."/>
            <person name="Narechania A."/>
            <person name="Kim E."/>
        </authorList>
    </citation>
    <scope>NUCLEOTIDE SEQUENCE [LARGE SCALE GENOMIC DNA]</scope>
    <source>
        <strain evidence="2 3">PLY_AMNH</strain>
    </source>
</reference>